<evidence type="ECO:0000256" key="3">
    <source>
        <dbReference type="ARBA" id="ARBA00023125"/>
    </source>
</evidence>
<dbReference type="Pfam" id="PF03106">
    <property type="entry name" value="WRKY"/>
    <property type="match status" value="1"/>
</dbReference>
<dbReference type="GO" id="GO:0000976">
    <property type="term" value="F:transcription cis-regulatory region binding"/>
    <property type="evidence" value="ECO:0007669"/>
    <property type="project" value="TreeGrafter"/>
</dbReference>
<keyword evidence="4" id="KW-0804">Transcription</keyword>
<evidence type="ECO:0000256" key="2">
    <source>
        <dbReference type="ARBA" id="ARBA00023015"/>
    </source>
</evidence>
<dbReference type="PANTHER" id="PTHR32096:SF61">
    <property type="entry name" value="WRKY TRANSCRIPTION FACTOR 22"/>
    <property type="match status" value="1"/>
</dbReference>
<accession>A0A2S3GN96</accession>
<evidence type="ECO:0000256" key="6">
    <source>
        <dbReference type="ARBA" id="ARBA00060761"/>
    </source>
</evidence>
<sequence>MEEERHFNNCDLGVVKCMGSLHRLSPPRQADIPFAALLPPQTQTQKEKTMMPAPAPEPAKKPDADAGWRFPDVCTGSRQDGDELLKDLLAAHPPLPLPSPRSPPPLPPQQQQQLVVTAMDVPPPQVRTALPSTLTRVLPSVWPVLGGLPNPKRRRNQMKKVVRHVPADGSSSDVWAWRKYGQKPIKGSPYPRGYYRCSSIKGCTARKQVERSHLDPNTFILTYISEHNHAMPTHSNSLARTTLHMFPSSAAPLPPPSVVVGGADTSNMQHHQPIPSLTTMSTAGLSPMMPLCMPSMEQDDDEDKDELMVEDMEIASEDELLFLNTDGDYIAPLEQMSSLSDMVDESFLSSPWVSASTIADQPAKGQPVSGADLLKRQ</sequence>
<dbReference type="Gene3D" id="2.20.25.80">
    <property type="entry name" value="WRKY domain"/>
    <property type="match status" value="1"/>
</dbReference>
<dbReference type="PANTHER" id="PTHR32096">
    <property type="entry name" value="WRKY TRANSCRIPTION FACTOR 30-RELATED-RELATED"/>
    <property type="match status" value="1"/>
</dbReference>
<dbReference type="FunFam" id="2.20.25.80:FF:000007">
    <property type="entry name" value="WRKY transcription factor 22"/>
    <property type="match status" value="1"/>
</dbReference>
<feature type="region of interest" description="Disordered" evidence="7">
    <location>
        <begin position="42"/>
        <end position="69"/>
    </location>
</feature>
<evidence type="ECO:0000256" key="1">
    <source>
        <dbReference type="ARBA" id="ARBA00004123"/>
    </source>
</evidence>
<gene>
    <name evidence="9" type="ORF">PAHAL_1G114900</name>
</gene>
<dbReference type="Gramene" id="PAN05096">
    <property type="protein sequence ID" value="PAN05096"/>
    <property type="gene ID" value="PAHAL_1G114900"/>
</dbReference>
<evidence type="ECO:0000256" key="5">
    <source>
        <dbReference type="ARBA" id="ARBA00023242"/>
    </source>
</evidence>
<evidence type="ECO:0000313" key="9">
    <source>
        <dbReference type="EMBL" id="PAN05096.1"/>
    </source>
</evidence>
<feature type="region of interest" description="Disordered" evidence="7">
    <location>
        <begin position="358"/>
        <end position="377"/>
    </location>
</feature>
<keyword evidence="2" id="KW-0805">Transcription regulation</keyword>
<reference evidence="9" key="1">
    <citation type="submission" date="2018-04" db="EMBL/GenBank/DDBJ databases">
        <title>WGS assembly of Panicum hallii.</title>
        <authorList>
            <person name="Lovell J."/>
            <person name="Jenkins J."/>
            <person name="Lowry D."/>
            <person name="Mamidi S."/>
            <person name="Sreedasyam A."/>
            <person name="Weng X."/>
            <person name="Barry K."/>
            <person name="Bonette J."/>
            <person name="Campitelli B."/>
            <person name="Daum C."/>
            <person name="Gordon S."/>
            <person name="Gould B."/>
            <person name="Lipzen A."/>
            <person name="Macqueen A."/>
            <person name="Palacio-Mejia J."/>
            <person name="Plott C."/>
            <person name="Shakirov E."/>
            <person name="Shu S."/>
            <person name="Yoshinaga Y."/>
            <person name="Zane M."/>
            <person name="Rokhsar D."/>
            <person name="Grimwood J."/>
            <person name="Schmutz J."/>
            <person name="Juenger T."/>
        </authorList>
    </citation>
    <scope>NUCLEOTIDE SEQUENCE [LARGE SCALE GENOMIC DNA]</scope>
    <source>
        <strain evidence="9">FIL2</strain>
    </source>
</reference>
<organism evidence="9">
    <name type="scientific">Panicum hallii</name>
    <dbReference type="NCBI Taxonomy" id="206008"/>
    <lineage>
        <taxon>Eukaryota</taxon>
        <taxon>Viridiplantae</taxon>
        <taxon>Streptophyta</taxon>
        <taxon>Embryophyta</taxon>
        <taxon>Tracheophyta</taxon>
        <taxon>Spermatophyta</taxon>
        <taxon>Magnoliopsida</taxon>
        <taxon>Liliopsida</taxon>
        <taxon>Poales</taxon>
        <taxon>Poaceae</taxon>
        <taxon>PACMAD clade</taxon>
        <taxon>Panicoideae</taxon>
        <taxon>Panicodae</taxon>
        <taxon>Paniceae</taxon>
        <taxon>Panicinae</taxon>
        <taxon>Panicum</taxon>
        <taxon>Panicum sect. Panicum</taxon>
    </lineage>
</organism>
<dbReference type="AlphaFoldDB" id="A0A2S3GN96"/>
<dbReference type="SUPFAM" id="SSF118290">
    <property type="entry name" value="WRKY DNA-binding domain"/>
    <property type="match status" value="1"/>
</dbReference>
<evidence type="ECO:0000259" key="8">
    <source>
        <dbReference type="PROSITE" id="PS50811"/>
    </source>
</evidence>
<feature type="domain" description="WRKY" evidence="8">
    <location>
        <begin position="166"/>
        <end position="232"/>
    </location>
</feature>
<dbReference type="GO" id="GO:0003700">
    <property type="term" value="F:DNA-binding transcription factor activity"/>
    <property type="evidence" value="ECO:0007669"/>
    <property type="project" value="InterPro"/>
</dbReference>
<keyword evidence="3" id="KW-0238">DNA-binding</keyword>
<proteinExistence type="inferred from homology"/>
<evidence type="ECO:0000256" key="4">
    <source>
        <dbReference type="ARBA" id="ARBA00023163"/>
    </source>
</evidence>
<evidence type="ECO:0000256" key="7">
    <source>
        <dbReference type="SAM" id="MobiDB-lite"/>
    </source>
</evidence>
<protein>
    <recommendedName>
        <fullName evidence="8">WRKY domain-containing protein</fullName>
    </recommendedName>
</protein>
<dbReference type="InterPro" id="IPR036576">
    <property type="entry name" value="WRKY_dom_sf"/>
</dbReference>
<comment type="subcellular location">
    <subcellularLocation>
        <location evidence="1">Nucleus</location>
    </subcellularLocation>
</comment>
<dbReference type="PROSITE" id="PS50811">
    <property type="entry name" value="WRKY"/>
    <property type="match status" value="1"/>
</dbReference>
<dbReference type="InterPro" id="IPR044810">
    <property type="entry name" value="WRKY_plant"/>
</dbReference>
<dbReference type="GO" id="GO:0005634">
    <property type="term" value="C:nucleus"/>
    <property type="evidence" value="ECO:0007669"/>
    <property type="project" value="UniProtKB-SubCell"/>
</dbReference>
<keyword evidence="5" id="KW-0539">Nucleus</keyword>
<name>A0A2S3GN96_9POAL</name>
<dbReference type="Proteomes" id="UP000243499">
    <property type="component" value="Chromosome 1"/>
</dbReference>
<dbReference type="SMART" id="SM00774">
    <property type="entry name" value="WRKY"/>
    <property type="match status" value="1"/>
</dbReference>
<dbReference type="InterPro" id="IPR003657">
    <property type="entry name" value="WRKY_dom"/>
</dbReference>
<dbReference type="EMBL" id="CM008046">
    <property type="protein sequence ID" value="PAN05096.1"/>
    <property type="molecule type" value="Genomic_DNA"/>
</dbReference>
<comment type="similarity">
    <text evidence="6">Belongs to the WRKY group II-e family.</text>
</comment>